<dbReference type="EMBL" id="MLAK01000597">
    <property type="protein sequence ID" value="OHT10969.1"/>
    <property type="molecule type" value="Genomic_DNA"/>
</dbReference>
<feature type="transmembrane region" description="Helical" evidence="8">
    <location>
        <begin position="412"/>
        <end position="431"/>
    </location>
</feature>
<evidence type="ECO:0000256" key="7">
    <source>
        <dbReference type="SAM" id="MobiDB-lite"/>
    </source>
</evidence>
<evidence type="ECO:0000256" key="1">
    <source>
        <dbReference type="ARBA" id="ARBA00004141"/>
    </source>
</evidence>
<keyword evidence="6" id="KW-0012">Acyltransferase</keyword>
<organism evidence="9 10">
    <name type="scientific">Tritrichomonas foetus</name>
    <dbReference type="NCBI Taxonomy" id="1144522"/>
    <lineage>
        <taxon>Eukaryota</taxon>
        <taxon>Metamonada</taxon>
        <taxon>Parabasalia</taxon>
        <taxon>Tritrichomonadida</taxon>
        <taxon>Tritrichomonadidae</taxon>
        <taxon>Tritrichomonas</taxon>
    </lineage>
</organism>
<dbReference type="GO" id="GO:0016746">
    <property type="term" value="F:acyltransferase activity"/>
    <property type="evidence" value="ECO:0007669"/>
    <property type="project" value="UniProtKB-KW"/>
</dbReference>
<keyword evidence="2" id="KW-0808">Transferase</keyword>
<dbReference type="GO" id="GO:0030258">
    <property type="term" value="P:lipid modification"/>
    <property type="evidence" value="ECO:0007669"/>
    <property type="project" value="TreeGrafter"/>
</dbReference>
<name>A0A1J4KHV3_9EUKA</name>
<reference evidence="9" key="1">
    <citation type="submission" date="2016-10" db="EMBL/GenBank/DDBJ databases">
        <authorList>
            <person name="Benchimol M."/>
            <person name="Almeida L.G."/>
            <person name="Vasconcelos A.T."/>
            <person name="Perreira-Neves A."/>
            <person name="Rosa I.A."/>
            <person name="Tasca T."/>
            <person name="Bogo M.R."/>
            <person name="de Souza W."/>
        </authorList>
    </citation>
    <scope>NUCLEOTIDE SEQUENCE [LARGE SCALE GENOMIC DNA]</scope>
    <source>
        <strain evidence="9">K</strain>
    </source>
</reference>
<gene>
    <name evidence="9" type="ORF">TRFO_19549</name>
</gene>
<dbReference type="AlphaFoldDB" id="A0A1J4KHV3"/>
<evidence type="ECO:0000313" key="9">
    <source>
        <dbReference type="EMBL" id="OHT10969.1"/>
    </source>
</evidence>
<evidence type="ECO:0000256" key="5">
    <source>
        <dbReference type="ARBA" id="ARBA00023136"/>
    </source>
</evidence>
<dbReference type="PANTHER" id="PTHR13906">
    <property type="entry name" value="PORCUPINE"/>
    <property type="match status" value="1"/>
</dbReference>
<dbReference type="GeneID" id="94835561"/>
<dbReference type="Proteomes" id="UP000179807">
    <property type="component" value="Unassembled WGS sequence"/>
</dbReference>
<feature type="region of interest" description="Disordered" evidence="7">
    <location>
        <begin position="437"/>
        <end position="456"/>
    </location>
</feature>
<feature type="transmembrane region" description="Helical" evidence="8">
    <location>
        <begin position="379"/>
        <end position="397"/>
    </location>
</feature>
<evidence type="ECO:0000256" key="6">
    <source>
        <dbReference type="ARBA" id="ARBA00023315"/>
    </source>
</evidence>
<evidence type="ECO:0000313" key="10">
    <source>
        <dbReference type="Proteomes" id="UP000179807"/>
    </source>
</evidence>
<dbReference type="PANTHER" id="PTHR13906:SF4">
    <property type="entry name" value="LYSOPHOSPHOLIPID ACYLTRANSFERASE 6"/>
    <property type="match status" value="1"/>
</dbReference>
<dbReference type="RefSeq" id="XP_068364105.1">
    <property type="nucleotide sequence ID" value="XM_068500857.1"/>
</dbReference>
<dbReference type="VEuPathDB" id="TrichDB:TRFO_19549"/>
<dbReference type="InterPro" id="IPR004299">
    <property type="entry name" value="MBOAT_fam"/>
</dbReference>
<protein>
    <submittedName>
        <fullName evidence="9">MBOAT family protein</fullName>
    </submittedName>
</protein>
<keyword evidence="3 8" id="KW-0812">Transmembrane</keyword>
<evidence type="ECO:0000256" key="3">
    <source>
        <dbReference type="ARBA" id="ARBA00022692"/>
    </source>
</evidence>
<comment type="caution">
    <text evidence="9">The sequence shown here is derived from an EMBL/GenBank/DDBJ whole genome shotgun (WGS) entry which is preliminary data.</text>
</comment>
<keyword evidence="10" id="KW-1185">Reference proteome</keyword>
<dbReference type="InterPro" id="IPR049941">
    <property type="entry name" value="LPLAT_7/PORCN-like"/>
</dbReference>
<dbReference type="Pfam" id="PF03062">
    <property type="entry name" value="MBOAT"/>
    <property type="match status" value="1"/>
</dbReference>
<feature type="transmembrane region" description="Helical" evidence="8">
    <location>
        <begin position="236"/>
        <end position="255"/>
    </location>
</feature>
<keyword evidence="5 8" id="KW-0472">Membrane</keyword>
<feature type="transmembrane region" description="Helical" evidence="8">
    <location>
        <begin position="14"/>
        <end position="35"/>
    </location>
</feature>
<accession>A0A1J4KHV3</accession>
<comment type="subcellular location">
    <subcellularLocation>
        <location evidence="1">Membrane</location>
        <topology evidence="1">Multi-pass membrane protein</topology>
    </subcellularLocation>
</comment>
<proteinExistence type="predicted"/>
<dbReference type="OrthoDB" id="286734at2759"/>
<keyword evidence="4 8" id="KW-1133">Transmembrane helix</keyword>
<evidence type="ECO:0000256" key="4">
    <source>
        <dbReference type="ARBA" id="ARBA00022989"/>
    </source>
</evidence>
<sequence>MVDIDTLIQIAKDIGPVVFMVIINMCLWPLTRWVLPKIKSRTIQAYFHVILGSILCLILFYSQAFVPVFFAVSSYFIIDYNTKFACFYAALFNTLTNLFYKFKAPDAWEFEVTCIIMVQMQRVIATSINLYNYQHPSKREFYQRLALKEKPSFLNWMAYMLTPMGGSSGPIVEFKLFDYILNIGNRKPISADSLSRQLARRRWFEGIFWSAFNFVFMQYVQISFYSQEFYIKSPAFIKLIFMLLCTCAQACRYFPAWNPVEAALYEVGLAESDLVEDIYDISNMTIVDLLSSPSVGIWLQRWNHSSHIFFKRYLFYPLLDNGYGYNIAHHSVFVASALWHGFEPVYFLVLPEMLCSTVADSTMLRYIPYNKMPTWMKGLYHFWVILSMFNTTSTWWYRSKYAFFFVRKSNNYIGTIIIFTVFVAGELLKLVKKPPPKVRNIKKDDEKAKEEKEKKE</sequence>
<feature type="compositionally biased region" description="Basic and acidic residues" evidence="7">
    <location>
        <begin position="441"/>
        <end position="456"/>
    </location>
</feature>
<feature type="transmembrane region" description="Helical" evidence="8">
    <location>
        <begin position="206"/>
        <end position="224"/>
    </location>
</feature>
<feature type="transmembrane region" description="Helical" evidence="8">
    <location>
        <begin position="47"/>
        <end position="70"/>
    </location>
</feature>
<dbReference type="GO" id="GO:0016020">
    <property type="term" value="C:membrane"/>
    <property type="evidence" value="ECO:0007669"/>
    <property type="project" value="UniProtKB-SubCell"/>
</dbReference>
<evidence type="ECO:0000256" key="8">
    <source>
        <dbReference type="SAM" id="Phobius"/>
    </source>
</evidence>
<evidence type="ECO:0000256" key="2">
    <source>
        <dbReference type="ARBA" id="ARBA00022679"/>
    </source>
</evidence>